<name>A0ABW5X8L3_9FLAO</name>
<comment type="caution">
    <text evidence="2">The sequence shown here is derived from an EMBL/GenBank/DDBJ whole genome shotgun (WGS) entry which is preliminary data.</text>
</comment>
<sequence>MKKTVLILFIFALMPTVNAQDKDREAQWERIKALKVAFFTQELNLTEKVAEKFWPVYNAYEKKRYELHERERIDPEKVECINEAEANDLLDEFLTVESEEYKLKKQFFKDMKAIISSKDIIKLQKLEDDFHKKLIKEYRSKKGNRNSSSN</sequence>
<organism evidence="2 3">
    <name type="scientific">Christiangramia antarctica</name>
    <dbReference type="NCBI Taxonomy" id="2058158"/>
    <lineage>
        <taxon>Bacteria</taxon>
        <taxon>Pseudomonadati</taxon>
        <taxon>Bacteroidota</taxon>
        <taxon>Flavobacteriia</taxon>
        <taxon>Flavobacteriales</taxon>
        <taxon>Flavobacteriaceae</taxon>
        <taxon>Christiangramia</taxon>
    </lineage>
</organism>
<evidence type="ECO:0000313" key="2">
    <source>
        <dbReference type="EMBL" id="MFD2835291.1"/>
    </source>
</evidence>
<evidence type="ECO:0000313" key="3">
    <source>
        <dbReference type="Proteomes" id="UP001597438"/>
    </source>
</evidence>
<gene>
    <name evidence="2" type="ORF">ACFSYS_18515</name>
</gene>
<feature type="chain" id="PRO_5045576721" description="Sensor of ECF-type sigma factor" evidence="1">
    <location>
        <begin position="20"/>
        <end position="150"/>
    </location>
</feature>
<dbReference type="Proteomes" id="UP001597438">
    <property type="component" value="Unassembled WGS sequence"/>
</dbReference>
<evidence type="ECO:0008006" key="4">
    <source>
        <dbReference type="Google" id="ProtNLM"/>
    </source>
</evidence>
<feature type="signal peptide" evidence="1">
    <location>
        <begin position="1"/>
        <end position="19"/>
    </location>
</feature>
<protein>
    <recommendedName>
        <fullName evidence="4">Sensor of ECF-type sigma factor</fullName>
    </recommendedName>
</protein>
<evidence type="ECO:0000256" key="1">
    <source>
        <dbReference type="SAM" id="SignalP"/>
    </source>
</evidence>
<dbReference type="EMBL" id="JBHUOJ010000039">
    <property type="protein sequence ID" value="MFD2835291.1"/>
    <property type="molecule type" value="Genomic_DNA"/>
</dbReference>
<reference evidence="3" key="1">
    <citation type="journal article" date="2019" name="Int. J. Syst. Evol. Microbiol.">
        <title>The Global Catalogue of Microorganisms (GCM) 10K type strain sequencing project: providing services to taxonomists for standard genome sequencing and annotation.</title>
        <authorList>
            <consortium name="The Broad Institute Genomics Platform"/>
            <consortium name="The Broad Institute Genome Sequencing Center for Infectious Disease"/>
            <person name="Wu L."/>
            <person name="Ma J."/>
        </authorList>
    </citation>
    <scope>NUCLEOTIDE SEQUENCE [LARGE SCALE GENOMIC DNA]</scope>
    <source>
        <strain evidence="3">KCTC 52925</strain>
    </source>
</reference>
<keyword evidence="3" id="KW-1185">Reference proteome</keyword>
<accession>A0ABW5X8L3</accession>
<keyword evidence="1" id="KW-0732">Signal</keyword>
<proteinExistence type="predicted"/>
<dbReference type="RefSeq" id="WP_251741218.1">
    <property type="nucleotide sequence ID" value="NZ_JBHUOJ010000039.1"/>
</dbReference>